<feature type="compositionally biased region" description="Polar residues" evidence="1">
    <location>
        <begin position="25"/>
        <end position="34"/>
    </location>
</feature>
<protein>
    <submittedName>
        <fullName evidence="2">Uncharacterized protein</fullName>
    </submittedName>
</protein>
<sequence>MGEIGSTYSHDVGELMDRLIENRTSFGEASSTARSGGDLGSEGIGGMSFDKAIAAEGS</sequence>
<dbReference type="EMBL" id="LXQA010004580">
    <property type="protein sequence ID" value="MCH83051.1"/>
    <property type="molecule type" value="Genomic_DNA"/>
</dbReference>
<organism evidence="2 3">
    <name type="scientific">Trifolium medium</name>
    <dbReference type="NCBI Taxonomy" id="97028"/>
    <lineage>
        <taxon>Eukaryota</taxon>
        <taxon>Viridiplantae</taxon>
        <taxon>Streptophyta</taxon>
        <taxon>Embryophyta</taxon>
        <taxon>Tracheophyta</taxon>
        <taxon>Spermatophyta</taxon>
        <taxon>Magnoliopsida</taxon>
        <taxon>eudicotyledons</taxon>
        <taxon>Gunneridae</taxon>
        <taxon>Pentapetalae</taxon>
        <taxon>rosids</taxon>
        <taxon>fabids</taxon>
        <taxon>Fabales</taxon>
        <taxon>Fabaceae</taxon>
        <taxon>Papilionoideae</taxon>
        <taxon>50 kb inversion clade</taxon>
        <taxon>NPAAA clade</taxon>
        <taxon>Hologalegina</taxon>
        <taxon>IRL clade</taxon>
        <taxon>Trifolieae</taxon>
        <taxon>Trifolium</taxon>
    </lineage>
</organism>
<evidence type="ECO:0000256" key="1">
    <source>
        <dbReference type="SAM" id="MobiDB-lite"/>
    </source>
</evidence>
<feature type="non-terminal residue" evidence="2">
    <location>
        <position position="58"/>
    </location>
</feature>
<dbReference type="Proteomes" id="UP000265520">
    <property type="component" value="Unassembled WGS sequence"/>
</dbReference>
<comment type="caution">
    <text evidence="2">The sequence shown here is derived from an EMBL/GenBank/DDBJ whole genome shotgun (WGS) entry which is preliminary data.</text>
</comment>
<feature type="region of interest" description="Disordered" evidence="1">
    <location>
        <begin position="25"/>
        <end position="46"/>
    </location>
</feature>
<evidence type="ECO:0000313" key="3">
    <source>
        <dbReference type="Proteomes" id="UP000265520"/>
    </source>
</evidence>
<name>A0A392M6X4_9FABA</name>
<accession>A0A392M6X4</accession>
<reference evidence="2 3" key="1">
    <citation type="journal article" date="2018" name="Front. Plant Sci.">
        <title>Red Clover (Trifolium pratense) and Zigzag Clover (T. medium) - A Picture of Genomic Similarities and Differences.</title>
        <authorList>
            <person name="Dluhosova J."/>
            <person name="Istvanek J."/>
            <person name="Nedelnik J."/>
            <person name="Repkova J."/>
        </authorList>
    </citation>
    <scope>NUCLEOTIDE SEQUENCE [LARGE SCALE GENOMIC DNA]</scope>
    <source>
        <strain evidence="3">cv. 10/8</strain>
        <tissue evidence="2">Leaf</tissue>
    </source>
</reference>
<keyword evidence="3" id="KW-1185">Reference proteome</keyword>
<gene>
    <name evidence="2" type="ORF">A2U01_0003865</name>
</gene>
<evidence type="ECO:0000313" key="2">
    <source>
        <dbReference type="EMBL" id="MCH83051.1"/>
    </source>
</evidence>
<proteinExistence type="predicted"/>
<dbReference type="AlphaFoldDB" id="A0A392M6X4"/>
<feature type="compositionally biased region" description="Gly residues" evidence="1">
    <location>
        <begin position="37"/>
        <end position="46"/>
    </location>
</feature>